<dbReference type="Pfam" id="PF04343">
    <property type="entry name" value="DUF488"/>
    <property type="match status" value="1"/>
</dbReference>
<organism evidence="1">
    <name type="scientific">uncultured Sulfurovum sp</name>
    <dbReference type="NCBI Taxonomy" id="269237"/>
    <lineage>
        <taxon>Bacteria</taxon>
        <taxon>Pseudomonadati</taxon>
        <taxon>Campylobacterota</taxon>
        <taxon>Epsilonproteobacteria</taxon>
        <taxon>Campylobacterales</taxon>
        <taxon>Sulfurovaceae</taxon>
        <taxon>Sulfurovum</taxon>
        <taxon>environmental samples</taxon>
    </lineage>
</organism>
<gene>
    <name evidence="1" type="ORF">HELGO_WM30113</name>
</gene>
<proteinExistence type="predicted"/>
<name>A0A6S6SHR8_9BACT</name>
<evidence type="ECO:0000313" key="1">
    <source>
        <dbReference type="EMBL" id="CAA6804534.1"/>
    </source>
</evidence>
<accession>A0A6S6SHR8</accession>
<dbReference type="EMBL" id="CACVAZ010000018">
    <property type="protein sequence ID" value="CAA6804534.1"/>
    <property type="molecule type" value="Genomic_DNA"/>
</dbReference>
<evidence type="ECO:0008006" key="2">
    <source>
        <dbReference type="Google" id="ProtNLM"/>
    </source>
</evidence>
<dbReference type="AlphaFoldDB" id="A0A6S6SHR8"/>
<dbReference type="InterPro" id="IPR007438">
    <property type="entry name" value="DUF488"/>
</dbReference>
<sequence>MSTYTIGFTKKNAKVFFSFLREANITKLIDVRLNNISQLAGFAKKDDLKFFLNELCNGAKYIHTPELAPTKEMLSSYKKGEISWEEYETNFLNLMSERDIQNKFQPIFFEDACLLCSEHEPHNCHRKLVVDYLNKHWKTKLEVKHLY</sequence>
<dbReference type="PANTHER" id="PTHR39337:SF1">
    <property type="entry name" value="BLR5642 PROTEIN"/>
    <property type="match status" value="1"/>
</dbReference>
<dbReference type="PANTHER" id="PTHR39337">
    <property type="entry name" value="BLR5642 PROTEIN"/>
    <property type="match status" value="1"/>
</dbReference>
<reference evidence="1" key="1">
    <citation type="submission" date="2020-01" db="EMBL/GenBank/DDBJ databases">
        <authorList>
            <person name="Meier V. D."/>
            <person name="Meier V D."/>
        </authorList>
    </citation>
    <scope>NUCLEOTIDE SEQUENCE</scope>
    <source>
        <strain evidence="1">HLG_WM_MAG_02</strain>
    </source>
</reference>
<protein>
    <recommendedName>
        <fullName evidence="2">DUF488 domain-containing protein</fullName>
    </recommendedName>
</protein>